<keyword evidence="9" id="KW-1185">Reference proteome</keyword>
<dbReference type="WBParaSite" id="HDID_0000843701-mRNA-1">
    <property type="protein sequence ID" value="HDID_0000843701-mRNA-1"/>
    <property type="gene ID" value="HDID_0000843701"/>
</dbReference>
<evidence type="ECO:0000313" key="6">
    <source>
        <dbReference type="EMBL" id="VDL60753.1"/>
    </source>
</evidence>
<dbReference type="InterPro" id="IPR006789">
    <property type="entry name" value="ARPC5"/>
</dbReference>
<comment type="subcellular location">
    <subcellularLocation>
        <location evidence="1">Cytoplasm</location>
        <location evidence="1">Cytoskeleton</location>
    </subcellularLocation>
</comment>
<dbReference type="Pfam" id="PF04699">
    <property type="entry name" value="P16-Arc"/>
    <property type="match status" value="1"/>
</dbReference>
<keyword evidence="4 5" id="KW-0206">Cytoskeleton</keyword>
<protein>
    <recommendedName>
        <fullName evidence="5">Actin-related protein 2/3 complex subunit 5</fullName>
    </recommendedName>
</protein>
<evidence type="ECO:0000256" key="5">
    <source>
        <dbReference type="RuleBase" id="RU004301"/>
    </source>
</evidence>
<proteinExistence type="inferred from homology"/>
<dbReference type="SUPFAM" id="SSF69103">
    <property type="entry name" value="Arp2/3 complex 16 kDa subunit ARPC5"/>
    <property type="match status" value="1"/>
</dbReference>
<dbReference type="GO" id="GO:0005885">
    <property type="term" value="C:Arp2/3 protein complex"/>
    <property type="evidence" value="ECO:0007669"/>
    <property type="project" value="InterPro"/>
</dbReference>
<keyword evidence="3" id="KW-0963">Cytoplasm</keyword>
<evidence type="ECO:0000313" key="8">
    <source>
        <dbReference type="Proteomes" id="UP000274504"/>
    </source>
</evidence>
<dbReference type="STRING" id="6216.A0A0R3SSX2"/>
<evidence type="ECO:0000313" key="7">
    <source>
        <dbReference type="EMBL" id="VUZ49912.1"/>
    </source>
</evidence>
<name>A0A0R3SSX2_HYMDI</name>
<dbReference type="InterPro" id="IPR036743">
    <property type="entry name" value="ARPC5_sf"/>
</dbReference>
<gene>
    <name evidence="6" type="ORF">HDID_LOCUS8435</name>
    <name evidence="7" type="ORF">WMSIL1_LOCUS8887</name>
</gene>
<evidence type="ECO:0000256" key="2">
    <source>
        <dbReference type="ARBA" id="ARBA00006084"/>
    </source>
</evidence>
<reference evidence="6 8" key="2">
    <citation type="submission" date="2018-11" db="EMBL/GenBank/DDBJ databases">
        <authorList>
            <consortium name="Pathogen Informatics"/>
        </authorList>
    </citation>
    <scope>NUCLEOTIDE SEQUENCE [LARGE SCALE GENOMIC DNA]</scope>
</reference>
<evidence type="ECO:0000256" key="4">
    <source>
        <dbReference type="ARBA" id="ARBA00023212"/>
    </source>
</evidence>
<dbReference type="GO" id="GO:0034314">
    <property type="term" value="P:Arp2/3 complex-mediated actin nucleation"/>
    <property type="evidence" value="ECO:0007669"/>
    <property type="project" value="InterPro"/>
</dbReference>
<dbReference type="EMBL" id="UYSG01011078">
    <property type="protein sequence ID" value="VDL60753.1"/>
    <property type="molecule type" value="Genomic_DNA"/>
</dbReference>
<reference evidence="10" key="1">
    <citation type="submission" date="2017-02" db="UniProtKB">
        <authorList>
            <consortium name="WormBaseParasite"/>
        </authorList>
    </citation>
    <scope>IDENTIFICATION</scope>
</reference>
<sequence length="147" mass="16418">MAKNTGDTRFRKLDVDNIGQSTFDEETVDDTHLNPRDVENLLKSGNYENAVKMVIDNAPVNSKDSGLKDAVAALILRAMSQMRSTQIDSFVGGLNQEQLDTLMKYIYRGFQNPVDITPAALLTWHEKVLAKGKMSSICRVLTDRQVV</sequence>
<dbReference type="Proteomes" id="UP000274504">
    <property type="component" value="Unassembled WGS sequence"/>
</dbReference>
<dbReference type="AlphaFoldDB" id="A0A0R3SSX2"/>
<reference evidence="7 9" key="3">
    <citation type="submission" date="2019-07" db="EMBL/GenBank/DDBJ databases">
        <authorList>
            <person name="Jastrzebski P J."/>
            <person name="Paukszto L."/>
            <person name="Jastrzebski P J."/>
        </authorList>
    </citation>
    <scope>NUCLEOTIDE SEQUENCE [LARGE SCALE GENOMIC DNA]</scope>
    <source>
        <strain evidence="7 9">WMS-il1</strain>
    </source>
</reference>
<evidence type="ECO:0000313" key="10">
    <source>
        <dbReference type="WBParaSite" id="HDID_0000843701-mRNA-1"/>
    </source>
</evidence>
<evidence type="ECO:0000313" key="9">
    <source>
        <dbReference type="Proteomes" id="UP000321570"/>
    </source>
</evidence>
<dbReference type="PANTHER" id="PTHR12644">
    <property type="entry name" value="ARP2/3 COMPLEX 16 KD SUBUNIT P16-ARC"/>
    <property type="match status" value="1"/>
</dbReference>
<dbReference type="Proteomes" id="UP000321570">
    <property type="component" value="Unassembled WGS sequence"/>
</dbReference>
<organism evidence="10">
    <name type="scientific">Hymenolepis diminuta</name>
    <name type="common">Rat tapeworm</name>
    <dbReference type="NCBI Taxonomy" id="6216"/>
    <lineage>
        <taxon>Eukaryota</taxon>
        <taxon>Metazoa</taxon>
        <taxon>Spiralia</taxon>
        <taxon>Lophotrochozoa</taxon>
        <taxon>Platyhelminthes</taxon>
        <taxon>Cestoda</taxon>
        <taxon>Eucestoda</taxon>
        <taxon>Cyclophyllidea</taxon>
        <taxon>Hymenolepididae</taxon>
        <taxon>Hymenolepis</taxon>
    </lineage>
</organism>
<dbReference type="GO" id="GO:0030833">
    <property type="term" value="P:regulation of actin filament polymerization"/>
    <property type="evidence" value="ECO:0007669"/>
    <property type="project" value="InterPro"/>
</dbReference>
<evidence type="ECO:0000256" key="1">
    <source>
        <dbReference type="ARBA" id="ARBA00004245"/>
    </source>
</evidence>
<accession>A0A0R3SSX2</accession>
<comment type="function">
    <text evidence="5">Functions as component of the Arp2/3 complex which is involved in regulation of actin polymerization and together with an activating nucleation-promoting factor (NPF) mediates the formation of branched actin networks. Arp2/3 complex plays a critical role in the control of cell morphogenesis via the modulation of cell polarity development.</text>
</comment>
<dbReference type="Gene3D" id="1.25.40.190">
    <property type="entry name" value="Actin-related protein 2/3 complex subunit 5"/>
    <property type="match status" value="1"/>
</dbReference>
<evidence type="ECO:0000256" key="3">
    <source>
        <dbReference type="ARBA" id="ARBA00022490"/>
    </source>
</evidence>
<dbReference type="OrthoDB" id="429520at2759"/>
<comment type="similarity">
    <text evidence="2 5">Belongs to the ARPC5 family.</text>
</comment>
<dbReference type="EMBL" id="CABIJS010000333">
    <property type="protein sequence ID" value="VUZ49912.1"/>
    <property type="molecule type" value="Genomic_DNA"/>
</dbReference>